<dbReference type="AlphaFoldDB" id="A0AAE0T487"/>
<reference evidence="1" key="1">
    <citation type="journal article" date="2021" name="Genome Biol. Evol.">
        <title>A High-Quality Reference Genome for a Parasitic Bivalve with Doubly Uniparental Inheritance (Bivalvia: Unionida).</title>
        <authorList>
            <person name="Smith C.H."/>
        </authorList>
    </citation>
    <scope>NUCLEOTIDE SEQUENCE</scope>
    <source>
        <strain evidence="1">CHS0354</strain>
    </source>
</reference>
<evidence type="ECO:0000313" key="2">
    <source>
        <dbReference type="Proteomes" id="UP001195483"/>
    </source>
</evidence>
<name>A0AAE0T487_9BIVA</name>
<accession>A0AAE0T487</accession>
<dbReference type="EMBL" id="JAEAOA010000982">
    <property type="protein sequence ID" value="KAK3603079.1"/>
    <property type="molecule type" value="Genomic_DNA"/>
</dbReference>
<proteinExistence type="predicted"/>
<keyword evidence="2" id="KW-1185">Reference proteome</keyword>
<sequence length="74" mass="8311">MPVSLLQREFPGSKILVEYSLENSQYGYASGLSRMFISSQLAQGLIHVLKTHFLTVGTGFNPCVENSFPHSRHR</sequence>
<reference evidence="1" key="2">
    <citation type="journal article" date="2021" name="Genome Biol. Evol.">
        <title>Developing a high-quality reference genome for a parasitic bivalve with doubly uniparental inheritance (Bivalvia: Unionida).</title>
        <authorList>
            <person name="Smith C.H."/>
        </authorList>
    </citation>
    <scope>NUCLEOTIDE SEQUENCE</scope>
    <source>
        <strain evidence="1">CHS0354</strain>
        <tissue evidence="1">Mantle</tissue>
    </source>
</reference>
<gene>
    <name evidence="1" type="ORF">CHS0354_015775</name>
</gene>
<reference evidence="1" key="3">
    <citation type="submission" date="2023-05" db="EMBL/GenBank/DDBJ databases">
        <authorList>
            <person name="Smith C.H."/>
        </authorList>
    </citation>
    <scope>NUCLEOTIDE SEQUENCE</scope>
    <source>
        <strain evidence="1">CHS0354</strain>
        <tissue evidence="1">Mantle</tissue>
    </source>
</reference>
<organism evidence="1 2">
    <name type="scientific">Potamilus streckersoni</name>
    <dbReference type="NCBI Taxonomy" id="2493646"/>
    <lineage>
        <taxon>Eukaryota</taxon>
        <taxon>Metazoa</taxon>
        <taxon>Spiralia</taxon>
        <taxon>Lophotrochozoa</taxon>
        <taxon>Mollusca</taxon>
        <taxon>Bivalvia</taxon>
        <taxon>Autobranchia</taxon>
        <taxon>Heteroconchia</taxon>
        <taxon>Palaeoheterodonta</taxon>
        <taxon>Unionida</taxon>
        <taxon>Unionoidea</taxon>
        <taxon>Unionidae</taxon>
        <taxon>Ambleminae</taxon>
        <taxon>Lampsilini</taxon>
        <taxon>Potamilus</taxon>
    </lineage>
</organism>
<feature type="non-terminal residue" evidence="1">
    <location>
        <position position="74"/>
    </location>
</feature>
<dbReference type="Proteomes" id="UP001195483">
    <property type="component" value="Unassembled WGS sequence"/>
</dbReference>
<evidence type="ECO:0000313" key="1">
    <source>
        <dbReference type="EMBL" id="KAK3603079.1"/>
    </source>
</evidence>
<protein>
    <submittedName>
        <fullName evidence="1">Uncharacterized protein</fullName>
    </submittedName>
</protein>
<comment type="caution">
    <text evidence="1">The sequence shown here is derived from an EMBL/GenBank/DDBJ whole genome shotgun (WGS) entry which is preliminary data.</text>
</comment>